<dbReference type="InterPro" id="IPR000212">
    <property type="entry name" value="DNA_helicase_UvrD/REP"/>
</dbReference>
<keyword evidence="3 5" id="KW-0347">Helicase</keyword>
<organism evidence="8 9">
    <name type="scientific">Thermoclostridium stercorarium subsp. thermolacticum DSM 2910</name>
    <dbReference type="NCBI Taxonomy" id="1121336"/>
    <lineage>
        <taxon>Bacteria</taxon>
        <taxon>Bacillati</taxon>
        <taxon>Bacillota</taxon>
        <taxon>Clostridia</taxon>
        <taxon>Eubacteriales</taxon>
        <taxon>Oscillospiraceae</taxon>
        <taxon>Thermoclostridium</taxon>
    </lineage>
</organism>
<dbReference type="GO" id="GO:0003677">
    <property type="term" value="F:DNA binding"/>
    <property type="evidence" value="ECO:0007669"/>
    <property type="project" value="InterPro"/>
</dbReference>
<reference evidence="8 9" key="1">
    <citation type="submission" date="2016-02" db="EMBL/GenBank/DDBJ databases">
        <title>Comparison of Clostridium stercorarium subspecies using comparative genomics and transcriptomics.</title>
        <authorList>
            <person name="Schellenberg J."/>
            <person name="Thallinger G."/>
            <person name="Levin D.B."/>
            <person name="Zhang X."/>
            <person name="Alvare G."/>
            <person name="Fristensky B."/>
            <person name="Sparling R."/>
        </authorList>
    </citation>
    <scope>NUCLEOTIDE SEQUENCE [LARGE SCALE GENOMIC DNA]</scope>
    <source>
        <strain evidence="8 9">DSM 2910</strain>
    </source>
</reference>
<evidence type="ECO:0000256" key="4">
    <source>
        <dbReference type="ARBA" id="ARBA00022840"/>
    </source>
</evidence>
<dbReference type="NCBIfam" id="NF041464">
    <property type="entry name" value="HelD_BACSU"/>
    <property type="match status" value="1"/>
</dbReference>
<dbReference type="GO" id="GO:0000725">
    <property type="term" value="P:recombinational repair"/>
    <property type="evidence" value="ECO:0007669"/>
    <property type="project" value="TreeGrafter"/>
</dbReference>
<evidence type="ECO:0000256" key="1">
    <source>
        <dbReference type="ARBA" id="ARBA00022741"/>
    </source>
</evidence>
<feature type="coiled-coil region" evidence="6">
    <location>
        <begin position="65"/>
        <end position="92"/>
    </location>
</feature>
<dbReference type="OrthoDB" id="9787585at2"/>
<sequence length="749" mass="86982">MEDRERAYEEKRLARTLDEIERQLRQMTEIERAFVNNMRTTYKNMWKEVVAAPNDLQDMDQLVAAKLYLDEMRNLETTYKSAQQRIIQLRKMLNSPYFARIDFVENGEDSAEQIYIGIAMVQDEESLEIFVYDWRAPISSMFYDYERGPAGYNTPAGRVEGELILKRQFRIENGKLKFMFDSDIKIDDDILQEVLGRSRDEKMKTIVTTIQREQNRAIRDEGHRLLIVEGPAGSGKTSIALHRVAFLLYRYRDSITNDSVVILSPNDIFNDYISEVLPELGEENVRQTTFMAFAKDFLKTNMVVTDLNEQMEYMLSAGNSEEYGIRIKSMKYKSSVEFLRKLQDYVNRLYDNPWDFEDFETNNTVIISAEEQKKLFIGDYTYLPLIPRLKKVRNRVLYLIKQQEYKEIARLNEKLKKDPVMMERNANERMKIAVRTVLKRFKPLREKARQIGNISLIDAYRRIFEDAMDGDFSDVARFTLEQLDQGILLYEDLAPVLYLKAKMFGIPSQENIRHVVVDEAQDYTPIQMEFIREMFPQSNFTVVGDLNQSINPYANIENTDILKGLFRTDSISHIKLTKSYRSTCEITRFANYIAGIEGDAGLVNRTGELPSVKIVRSVDECVDGIKRDIKNMISEGFRSMAVITRNRAEAETIHRLLSESVKCNLVTDPEAVFPHGITVIPSYLSKGLEFDVVFVLNLDIPYSGKEEKSLFYTICSRALHRLFIYSLGKLPEYLNGMPEDAYVLSGPYC</sequence>
<dbReference type="InterPro" id="IPR014016">
    <property type="entry name" value="UvrD-like_ATP-bd"/>
</dbReference>
<accession>A0A1B1YBA5</accession>
<dbReference type="PROSITE" id="PS51198">
    <property type="entry name" value="UVRD_HELICASE_ATP_BIND"/>
    <property type="match status" value="1"/>
</dbReference>
<dbReference type="InterPro" id="IPR048228">
    <property type="entry name" value="HelD_bacillota"/>
</dbReference>
<evidence type="ECO:0000313" key="8">
    <source>
        <dbReference type="EMBL" id="ANW98060.1"/>
    </source>
</evidence>
<dbReference type="Pfam" id="PF00580">
    <property type="entry name" value="UvrD-helicase"/>
    <property type="match status" value="1"/>
</dbReference>
<evidence type="ECO:0000256" key="6">
    <source>
        <dbReference type="SAM" id="Coils"/>
    </source>
</evidence>
<evidence type="ECO:0000256" key="2">
    <source>
        <dbReference type="ARBA" id="ARBA00022801"/>
    </source>
</evidence>
<feature type="binding site" evidence="5">
    <location>
        <begin position="230"/>
        <end position="237"/>
    </location>
    <ligand>
        <name>ATP</name>
        <dbReference type="ChEBI" id="CHEBI:30616"/>
    </ligand>
</feature>
<dbReference type="InterPro" id="IPR027417">
    <property type="entry name" value="P-loop_NTPase"/>
</dbReference>
<dbReference type="Proteomes" id="UP000092971">
    <property type="component" value="Chromosome"/>
</dbReference>
<dbReference type="EMBL" id="CP014672">
    <property type="protein sequence ID" value="ANW98060.1"/>
    <property type="molecule type" value="Genomic_DNA"/>
</dbReference>
<name>A0A1B1YBA5_THEST</name>
<dbReference type="AlphaFoldDB" id="A0A1B1YBA5"/>
<dbReference type="SUPFAM" id="SSF52540">
    <property type="entry name" value="P-loop containing nucleoside triphosphate hydrolases"/>
    <property type="match status" value="1"/>
</dbReference>
<keyword evidence="1 5" id="KW-0547">Nucleotide-binding</keyword>
<dbReference type="PANTHER" id="PTHR11070:SF17">
    <property type="entry name" value="DNA HELICASE IV"/>
    <property type="match status" value="1"/>
</dbReference>
<evidence type="ECO:0000256" key="5">
    <source>
        <dbReference type="PROSITE-ProRule" id="PRU00560"/>
    </source>
</evidence>
<dbReference type="Gene3D" id="3.40.50.300">
    <property type="entry name" value="P-loop containing nucleotide triphosphate hydrolases"/>
    <property type="match status" value="3"/>
</dbReference>
<dbReference type="GO" id="GO:0016787">
    <property type="term" value="F:hydrolase activity"/>
    <property type="evidence" value="ECO:0007669"/>
    <property type="project" value="UniProtKB-UniRule"/>
</dbReference>
<keyword evidence="2 5" id="KW-0378">Hydrolase</keyword>
<protein>
    <submittedName>
        <fullName evidence="8">Helicase IV</fullName>
    </submittedName>
</protein>
<dbReference type="GO" id="GO:0005524">
    <property type="term" value="F:ATP binding"/>
    <property type="evidence" value="ECO:0007669"/>
    <property type="project" value="UniProtKB-UniRule"/>
</dbReference>
<dbReference type="GO" id="GO:0043138">
    <property type="term" value="F:3'-5' DNA helicase activity"/>
    <property type="evidence" value="ECO:0007669"/>
    <property type="project" value="TreeGrafter"/>
</dbReference>
<feature type="domain" description="UvrD-like helicase ATP-binding" evidence="7">
    <location>
        <begin position="209"/>
        <end position="583"/>
    </location>
</feature>
<dbReference type="PANTHER" id="PTHR11070">
    <property type="entry name" value="UVRD / RECB / PCRA DNA HELICASE FAMILY MEMBER"/>
    <property type="match status" value="1"/>
</dbReference>
<proteinExistence type="predicted"/>
<dbReference type="RefSeq" id="WP_015358335.1">
    <property type="nucleotide sequence ID" value="NZ_CP014672.1"/>
</dbReference>
<dbReference type="GO" id="GO:0005829">
    <property type="term" value="C:cytosol"/>
    <property type="evidence" value="ECO:0007669"/>
    <property type="project" value="TreeGrafter"/>
</dbReference>
<evidence type="ECO:0000313" key="9">
    <source>
        <dbReference type="Proteomes" id="UP000092971"/>
    </source>
</evidence>
<evidence type="ECO:0000259" key="7">
    <source>
        <dbReference type="PROSITE" id="PS51198"/>
    </source>
</evidence>
<keyword evidence="6" id="KW-0175">Coiled coil</keyword>
<gene>
    <name evidence="8" type="ORF">CSTERTH_02875</name>
</gene>
<keyword evidence="4 5" id="KW-0067">ATP-binding</keyword>
<evidence type="ECO:0000256" key="3">
    <source>
        <dbReference type="ARBA" id="ARBA00022806"/>
    </source>
</evidence>